<organism evidence="3 4">
    <name type="scientific">Ephemerocybe angulata</name>
    <dbReference type="NCBI Taxonomy" id="980116"/>
    <lineage>
        <taxon>Eukaryota</taxon>
        <taxon>Fungi</taxon>
        <taxon>Dikarya</taxon>
        <taxon>Basidiomycota</taxon>
        <taxon>Agaricomycotina</taxon>
        <taxon>Agaricomycetes</taxon>
        <taxon>Agaricomycetidae</taxon>
        <taxon>Agaricales</taxon>
        <taxon>Agaricineae</taxon>
        <taxon>Psathyrellaceae</taxon>
        <taxon>Ephemerocybe</taxon>
    </lineage>
</organism>
<feature type="transmembrane region" description="Helical" evidence="1">
    <location>
        <begin position="244"/>
        <end position="265"/>
    </location>
</feature>
<evidence type="ECO:0000259" key="2">
    <source>
        <dbReference type="Pfam" id="PF20151"/>
    </source>
</evidence>
<dbReference type="EMBL" id="JACGCI010000002">
    <property type="protein sequence ID" value="KAF6765575.1"/>
    <property type="molecule type" value="Genomic_DNA"/>
</dbReference>
<dbReference type="InterPro" id="IPR045340">
    <property type="entry name" value="DUF6533"/>
</dbReference>
<keyword evidence="1" id="KW-1133">Transmembrane helix</keyword>
<feature type="transmembrane region" description="Helical" evidence="1">
    <location>
        <begin position="220"/>
        <end position="238"/>
    </location>
</feature>
<keyword evidence="1" id="KW-0812">Transmembrane</keyword>
<comment type="caution">
    <text evidence="3">The sequence shown here is derived from an EMBL/GenBank/DDBJ whole genome shotgun (WGS) entry which is preliminary data.</text>
</comment>
<dbReference type="AlphaFoldDB" id="A0A8H6MEF9"/>
<gene>
    <name evidence="3" type="ORF">DFP72DRAFT_1058162</name>
</gene>
<feature type="transmembrane region" description="Helical" evidence="1">
    <location>
        <begin position="12"/>
        <end position="31"/>
    </location>
</feature>
<feature type="transmembrane region" description="Helical" evidence="1">
    <location>
        <begin position="182"/>
        <end position="200"/>
    </location>
</feature>
<name>A0A8H6MEF9_9AGAR</name>
<keyword evidence="1" id="KW-0472">Membrane</keyword>
<keyword evidence="4" id="KW-1185">Reference proteome</keyword>
<evidence type="ECO:0000313" key="3">
    <source>
        <dbReference type="EMBL" id="KAF6765575.1"/>
    </source>
</evidence>
<dbReference type="OrthoDB" id="2958007at2759"/>
<feature type="domain" description="DUF6533" evidence="2">
    <location>
        <begin position="17"/>
        <end position="62"/>
    </location>
</feature>
<sequence length="275" mass="30570">MDPSSAEDVTRAFILEYSTLAGHSIYIYHYLLTLDDEVAHIWSQRWNLGKTVFLLVRYIPFIRIATDLCVNIRIWTLFETKSCAALVWIFSPVAYHFQISAADGAFLLCTYALLGAEKIHSAILLALYAAFTVPLLVVLVLTTVAAKFVPPELLSSDEQHDGRACHIDYGDKLLLYRKINDYLVIVGTVVAALLGVATIVMRYRNQQSSLINVIRRDGGIFYLSAIALRVSTFILALPNIQMHIYNLIYTAQYVALPMLAAALILDLASGGVKAP</sequence>
<dbReference type="Proteomes" id="UP000521943">
    <property type="component" value="Unassembled WGS sequence"/>
</dbReference>
<evidence type="ECO:0000313" key="4">
    <source>
        <dbReference type="Proteomes" id="UP000521943"/>
    </source>
</evidence>
<accession>A0A8H6MEF9</accession>
<feature type="transmembrane region" description="Helical" evidence="1">
    <location>
        <begin position="126"/>
        <end position="146"/>
    </location>
</feature>
<dbReference type="Pfam" id="PF20151">
    <property type="entry name" value="DUF6533"/>
    <property type="match status" value="1"/>
</dbReference>
<evidence type="ECO:0000256" key="1">
    <source>
        <dbReference type="SAM" id="Phobius"/>
    </source>
</evidence>
<feature type="transmembrane region" description="Helical" evidence="1">
    <location>
        <begin position="95"/>
        <end position="114"/>
    </location>
</feature>
<reference evidence="3 4" key="1">
    <citation type="submission" date="2020-07" db="EMBL/GenBank/DDBJ databases">
        <title>Comparative genomics of pyrophilous fungi reveals a link between fire events and developmental genes.</title>
        <authorList>
            <consortium name="DOE Joint Genome Institute"/>
            <person name="Steindorff A.S."/>
            <person name="Carver A."/>
            <person name="Calhoun S."/>
            <person name="Stillman K."/>
            <person name="Liu H."/>
            <person name="Lipzen A."/>
            <person name="Pangilinan J."/>
            <person name="Labutti K."/>
            <person name="Bruns T.D."/>
            <person name="Grigoriev I.V."/>
        </authorList>
    </citation>
    <scope>NUCLEOTIDE SEQUENCE [LARGE SCALE GENOMIC DNA]</scope>
    <source>
        <strain evidence="3 4">CBS 144469</strain>
    </source>
</reference>
<proteinExistence type="predicted"/>
<protein>
    <recommendedName>
        <fullName evidence="2">DUF6533 domain-containing protein</fullName>
    </recommendedName>
</protein>